<keyword evidence="5" id="KW-0443">Lipid metabolism</keyword>
<name>A0AAW9R7T7_9GAMM</name>
<dbReference type="Proteomes" id="UP001359886">
    <property type="component" value="Unassembled WGS sequence"/>
</dbReference>
<keyword evidence="3 7" id="KW-0808">Transferase</keyword>
<evidence type="ECO:0000256" key="4">
    <source>
        <dbReference type="ARBA" id="ARBA00022691"/>
    </source>
</evidence>
<dbReference type="Gene3D" id="3.40.50.150">
    <property type="entry name" value="Vaccinia Virus protein VP39"/>
    <property type="match status" value="1"/>
</dbReference>
<evidence type="ECO:0000256" key="5">
    <source>
        <dbReference type="ARBA" id="ARBA00023098"/>
    </source>
</evidence>
<dbReference type="NCBIfam" id="NF008686">
    <property type="entry name" value="PRK11705.1"/>
    <property type="match status" value="1"/>
</dbReference>
<sequence length="403" mass="46383">MSKLAKTLVTDVLSRAGISIDGPRPWDIRVNHPRFHGRVLTGGSLGFGEAYMDGDWDVGEIDALFRRLIRSDATRSPLVLLNRLWLDMKSRLTNLQSRRGSRAIAETHYDLDHRLYEQFLGPHNQYTCCFFNRASTLAEAEVEKLEMICDKLGLESGHEVLDIGCGWGGFARYAAETRGCRVTGISISREQVSYARKYTSGLPVNIIEADYRDLNRLFDDRRFDRIVIIGMIEHVGYRNYRRLFGIIHRLLKDEGSFLLHTIGNSHTTTVVDPWIEKYIFRNSMAPSTSQLAAAAEDLFTVHDWENCGHYYAPTLAAWQRNFEANWEKIAAIDAERPFDERFRRMFNYYFLSCKAGFETENILLWHLVMRKKGLSPSVYPRVNLRQTDVANRTESGTIRHSAQ</sequence>
<dbReference type="PANTHER" id="PTHR43667:SF1">
    <property type="entry name" value="CYCLOPROPANE-FATTY-ACYL-PHOSPHOLIPID SYNTHASE"/>
    <property type="match status" value="1"/>
</dbReference>
<dbReference type="PIRSF" id="PIRSF003085">
    <property type="entry name" value="CMAS"/>
    <property type="match status" value="1"/>
</dbReference>
<gene>
    <name evidence="7" type="primary">cfa</name>
    <name evidence="7" type="ORF">V3330_06880</name>
</gene>
<evidence type="ECO:0000313" key="7">
    <source>
        <dbReference type="EMBL" id="MEJ8567347.1"/>
    </source>
</evidence>
<comment type="similarity">
    <text evidence="1">Belongs to the CFA/CMAS family.</text>
</comment>
<organism evidence="7 8">
    <name type="scientific">Elongatibacter sediminis</name>
    <dbReference type="NCBI Taxonomy" id="3119006"/>
    <lineage>
        <taxon>Bacteria</taxon>
        <taxon>Pseudomonadati</taxon>
        <taxon>Pseudomonadota</taxon>
        <taxon>Gammaproteobacteria</taxon>
        <taxon>Chromatiales</taxon>
        <taxon>Wenzhouxiangellaceae</taxon>
        <taxon>Elongatibacter</taxon>
    </lineage>
</organism>
<dbReference type="GO" id="GO:0008610">
    <property type="term" value="P:lipid biosynthetic process"/>
    <property type="evidence" value="ECO:0007669"/>
    <property type="project" value="InterPro"/>
</dbReference>
<dbReference type="SUPFAM" id="SSF53335">
    <property type="entry name" value="S-adenosyl-L-methionine-dependent methyltransferases"/>
    <property type="match status" value="1"/>
</dbReference>
<dbReference type="AlphaFoldDB" id="A0AAW9R7T7"/>
<dbReference type="EC" id="2.1.1.79" evidence="7"/>
<reference evidence="7 8" key="1">
    <citation type="submission" date="2024-02" db="EMBL/GenBank/DDBJ databases">
        <title>A novel Wenzhouxiangellaceae bacterium, isolated from coastal sediments.</title>
        <authorList>
            <person name="Du Z.-J."/>
            <person name="Ye Y.-Q."/>
            <person name="Zhang X.-Y."/>
        </authorList>
    </citation>
    <scope>NUCLEOTIDE SEQUENCE [LARGE SCALE GENOMIC DNA]</scope>
    <source>
        <strain evidence="7 8">CH-27</strain>
    </source>
</reference>
<dbReference type="Pfam" id="PF02353">
    <property type="entry name" value="CMAS"/>
    <property type="match status" value="1"/>
</dbReference>
<keyword evidence="2 7" id="KW-0489">Methyltransferase</keyword>
<keyword evidence="8" id="KW-1185">Reference proteome</keyword>
<feature type="active site" evidence="6">
    <location>
        <position position="353"/>
    </location>
</feature>
<comment type="caution">
    <text evidence="7">The sequence shown here is derived from an EMBL/GenBank/DDBJ whole genome shotgun (WGS) entry which is preliminary data.</text>
</comment>
<evidence type="ECO:0000256" key="3">
    <source>
        <dbReference type="ARBA" id="ARBA00022679"/>
    </source>
</evidence>
<dbReference type="CDD" id="cd02440">
    <property type="entry name" value="AdoMet_MTases"/>
    <property type="match status" value="1"/>
</dbReference>
<evidence type="ECO:0000256" key="1">
    <source>
        <dbReference type="ARBA" id="ARBA00010815"/>
    </source>
</evidence>
<dbReference type="InterPro" id="IPR050723">
    <property type="entry name" value="CFA/CMAS"/>
</dbReference>
<keyword evidence="4" id="KW-0949">S-adenosyl-L-methionine</keyword>
<dbReference type="InterPro" id="IPR029063">
    <property type="entry name" value="SAM-dependent_MTases_sf"/>
</dbReference>
<evidence type="ECO:0000256" key="6">
    <source>
        <dbReference type="PIRSR" id="PIRSR003085-1"/>
    </source>
</evidence>
<protein>
    <submittedName>
        <fullName evidence="7">Cyclopropane fatty acyl phospholipid synthase</fullName>
        <ecNumber evidence="7">2.1.1.79</ecNumber>
    </submittedName>
</protein>
<accession>A0AAW9R7T7</accession>
<proteinExistence type="inferred from homology"/>
<evidence type="ECO:0000256" key="2">
    <source>
        <dbReference type="ARBA" id="ARBA00022603"/>
    </source>
</evidence>
<dbReference type="InterPro" id="IPR003333">
    <property type="entry name" value="CMAS"/>
</dbReference>
<dbReference type="EMBL" id="JAZHOG010000004">
    <property type="protein sequence ID" value="MEJ8567347.1"/>
    <property type="molecule type" value="Genomic_DNA"/>
</dbReference>
<dbReference type="RefSeq" id="WP_354694672.1">
    <property type="nucleotide sequence ID" value="NZ_JAZHOG010000004.1"/>
</dbReference>
<dbReference type="PANTHER" id="PTHR43667">
    <property type="entry name" value="CYCLOPROPANE-FATTY-ACYL-PHOSPHOLIPID SYNTHASE"/>
    <property type="match status" value="1"/>
</dbReference>
<evidence type="ECO:0000313" key="8">
    <source>
        <dbReference type="Proteomes" id="UP001359886"/>
    </source>
</evidence>
<dbReference type="GO" id="GO:0032259">
    <property type="term" value="P:methylation"/>
    <property type="evidence" value="ECO:0007669"/>
    <property type="project" value="UniProtKB-KW"/>
</dbReference>
<dbReference type="GO" id="GO:0008825">
    <property type="term" value="F:cyclopropane-fatty-acyl-phospholipid synthase activity"/>
    <property type="evidence" value="ECO:0007669"/>
    <property type="project" value="UniProtKB-EC"/>
</dbReference>